<gene>
    <name evidence="2" type="ORF">BDK51DRAFT_49800</name>
</gene>
<dbReference type="Proteomes" id="UP000269721">
    <property type="component" value="Unassembled WGS sequence"/>
</dbReference>
<keyword evidence="3" id="KW-1185">Reference proteome</keyword>
<dbReference type="EMBL" id="KZ994774">
    <property type="protein sequence ID" value="RKO92115.1"/>
    <property type="molecule type" value="Genomic_DNA"/>
</dbReference>
<sequence>MTAPLPRQHVPCPPTVQGFLWEYVLRKRAARTIGRDTQGRTLVMARVEGKGAEEGGCAGHLACSLTPKQQDDGVGGTVIWNFYSVPLITRIVGLRAAGLITLGKAGYIVEQWTEIPDRRRALRGPAEPRCIPAGSDPIPVGSDRDPQVPLAHLISTHRGRPASTAASSFNRGYKPSGGQ</sequence>
<reference evidence="3" key="1">
    <citation type="journal article" date="2018" name="Nat. Microbiol.">
        <title>Leveraging single-cell genomics to expand the fungal tree of life.</title>
        <authorList>
            <person name="Ahrendt S.R."/>
            <person name="Quandt C.A."/>
            <person name="Ciobanu D."/>
            <person name="Clum A."/>
            <person name="Salamov A."/>
            <person name="Andreopoulos B."/>
            <person name="Cheng J.F."/>
            <person name="Woyke T."/>
            <person name="Pelin A."/>
            <person name="Henrissat B."/>
            <person name="Reynolds N.K."/>
            <person name="Benny G.L."/>
            <person name="Smith M.E."/>
            <person name="James T.Y."/>
            <person name="Grigoriev I.V."/>
        </authorList>
    </citation>
    <scope>NUCLEOTIDE SEQUENCE [LARGE SCALE GENOMIC DNA]</scope>
</reference>
<evidence type="ECO:0000313" key="3">
    <source>
        <dbReference type="Proteomes" id="UP000269721"/>
    </source>
</evidence>
<feature type="region of interest" description="Disordered" evidence="1">
    <location>
        <begin position="155"/>
        <end position="179"/>
    </location>
</feature>
<proteinExistence type="predicted"/>
<protein>
    <submittedName>
        <fullName evidence="2">Uncharacterized protein</fullName>
    </submittedName>
</protein>
<name>A0A4P9WJ88_9FUNG</name>
<accession>A0A4P9WJ88</accession>
<organism evidence="2 3">
    <name type="scientific">Blyttiomyces helicus</name>
    <dbReference type="NCBI Taxonomy" id="388810"/>
    <lineage>
        <taxon>Eukaryota</taxon>
        <taxon>Fungi</taxon>
        <taxon>Fungi incertae sedis</taxon>
        <taxon>Chytridiomycota</taxon>
        <taxon>Chytridiomycota incertae sedis</taxon>
        <taxon>Chytridiomycetes</taxon>
        <taxon>Chytridiomycetes incertae sedis</taxon>
        <taxon>Blyttiomyces</taxon>
    </lineage>
</organism>
<evidence type="ECO:0000313" key="2">
    <source>
        <dbReference type="EMBL" id="RKO92115.1"/>
    </source>
</evidence>
<dbReference type="AlphaFoldDB" id="A0A4P9WJ88"/>
<evidence type="ECO:0000256" key="1">
    <source>
        <dbReference type="SAM" id="MobiDB-lite"/>
    </source>
</evidence>